<dbReference type="GO" id="GO:0008017">
    <property type="term" value="F:microtubule binding"/>
    <property type="evidence" value="ECO:0007669"/>
    <property type="project" value="TreeGrafter"/>
</dbReference>
<dbReference type="InterPro" id="IPR022812">
    <property type="entry name" value="Dynamin"/>
</dbReference>
<evidence type="ECO:0000313" key="3">
    <source>
        <dbReference type="EMBL" id="CAF4527757.1"/>
    </source>
</evidence>
<dbReference type="GO" id="GO:0005737">
    <property type="term" value="C:cytoplasm"/>
    <property type="evidence" value="ECO:0007669"/>
    <property type="project" value="TreeGrafter"/>
</dbReference>
<dbReference type="Pfam" id="PF00350">
    <property type="entry name" value="Dynamin_N"/>
    <property type="match status" value="1"/>
</dbReference>
<comment type="caution">
    <text evidence="2">The sequence shown here is derived from an EMBL/GenBank/DDBJ whole genome shotgun (WGS) entry which is preliminary data.</text>
</comment>
<sequence>GITRNPLKGQSKDIHTQILTLIKKYIEHETAIVLHVIPASVDFTTSESMKLSKDYDPNGDRQLIAVSKIDNELYFKHV</sequence>
<dbReference type="GO" id="GO:0005874">
    <property type="term" value="C:microtubule"/>
    <property type="evidence" value="ECO:0007669"/>
    <property type="project" value="TreeGrafter"/>
</dbReference>
<dbReference type="InterPro" id="IPR027417">
    <property type="entry name" value="P-loop_NTPase"/>
</dbReference>
<evidence type="ECO:0000259" key="1">
    <source>
        <dbReference type="Pfam" id="PF00350"/>
    </source>
</evidence>
<dbReference type="GO" id="GO:0016020">
    <property type="term" value="C:membrane"/>
    <property type="evidence" value="ECO:0007669"/>
    <property type="project" value="TreeGrafter"/>
</dbReference>
<feature type="domain" description="Dynamin N-terminal" evidence="1">
    <location>
        <begin position="1"/>
        <end position="67"/>
    </location>
</feature>
<dbReference type="EMBL" id="CAJOBC010111064">
    <property type="protein sequence ID" value="CAF4527757.1"/>
    <property type="molecule type" value="Genomic_DNA"/>
</dbReference>
<gene>
    <name evidence="2" type="ORF">GPM918_LOCUS44283</name>
    <name evidence="3" type="ORF">SRO942_LOCUS46064</name>
</gene>
<reference evidence="2" key="1">
    <citation type="submission" date="2021-02" db="EMBL/GenBank/DDBJ databases">
        <authorList>
            <person name="Nowell W R."/>
        </authorList>
    </citation>
    <scope>NUCLEOTIDE SEQUENCE</scope>
</reference>
<name>A0A816D266_9BILA</name>
<proteinExistence type="predicted"/>
<dbReference type="OrthoDB" id="5061070at2759"/>
<evidence type="ECO:0000313" key="4">
    <source>
        <dbReference type="Proteomes" id="UP000663829"/>
    </source>
</evidence>
<dbReference type="EMBL" id="CAJNOQ010043291">
    <property type="protein sequence ID" value="CAF1629884.1"/>
    <property type="molecule type" value="Genomic_DNA"/>
</dbReference>
<dbReference type="PANTHER" id="PTHR11566:SF173">
    <property type="entry name" value="DYNAMIN-RELATED PROTEIN 4C"/>
    <property type="match status" value="1"/>
</dbReference>
<dbReference type="SUPFAM" id="SSF52540">
    <property type="entry name" value="P-loop containing nucleoside triphosphate hydrolases"/>
    <property type="match status" value="1"/>
</dbReference>
<dbReference type="InterPro" id="IPR045063">
    <property type="entry name" value="Dynamin_N"/>
</dbReference>
<evidence type="ECO:0000313" key="2">
    <source>
        <dbReference type="EMBL" id="CAF1629884.1"/>
    </source>
</evidence>
<dbReference type="PANTHER" id="PTHR11566">
    <property type="entry name" value="DYNAMIN"/>
    <property type="match status" value="1"/>
</dbReference>
<dbReference type="Proteomes" id="UP000663829">
    <property type="component" value="Unassembled WGS sequence"/>
</dbReference>
<dbReference type="Gene3D" id="3.40.50.300">
    <property type="entry name" value="P-loop containing nucleotide triphosphate hydrolases"/>
    <property type="match status" value="1"/>
</dbReference>
<keyword evidence="4" id="KW-1185">Reference proteome</keyword>
<dbReference type="GO" id="GO:0003924">
    <property type="term" value="F:GTPase activity"/>
    <property type="evidence" value="ECO:0007669"/>
    <property type="project" value="TreeGrafter"/>
</dbReference>
<feature type="non-terminal residue" evidence="2">
    <location>
        <position position="1"/>
    </location>
</feature>
<dbReference type="Proteomes" id="UP000681722">
    <property type="component" value="Unassembled WGS sequence"/>
</dbReference>
<accession>A0A816D266</accession>
<dbReference type="AlphaFoldDB" id="A0A816D266"/>
<protein>
    <recommendedName>
        <fullName evidence="1">Dynamin N-terminal domain-containing protein</fullName>
    </recommendedName>
</protein>
<organism evidence="2 4">
    <name type="scientific">Didymodactylos carnosus</name>
    <dbReference type="NCBI Taxonomy" id="1234261"/>
    <lineage>
        <taxon>Eukaryota</taxon>
        <taxon>Metazoa</taxon>
        <taxon>Spiralia</taxon>
        <taxon>Gnathifera</taxon>
        <taxon>Rotifera</taxon>
        <taxon>Eurotatoria</taxon>
        <taxon>Bdelloidea</taxon>
        <taxon>Philodinida</taxon>
        <taxon>Philodinidae</taxon>
        <taxon>Didymodactylos</taxon>
    </lineage>
</organism>